<evidence type="ECO:0000313" key="3">
    <source>
        <dbReference type="EMBL" id="CAH0104382.1"/>
    </source>
</evidence>
<keyword evidence="1" id="KW-1133">Transmembrane helix</keyword>
<dbReference type="PROSITE" id="PS50011">
    <property type="entry name" value="PROTEIN_KINASE_DOM"/>
    <property type="match status" value="1"/>
</dbReference>
<organism evidence="3 4">
    <name type="scientific">Daphnia galeata</name>
    <dbReference type="NCBI Taxonomy" id="27404"/>
    <lineage>
        <taxon>Eukaryota</taxon>
        <taxon>Metazoa</taxon>
        <taxon>Ecdysozoa</taxon>
        <taxon>Arthropoda</taxon>
        <taxon>Crustacea</taxon>
        <taxon>Branchiopoda</taxon>
        <taxon>Diplostraca</taxon>
        <taxon>Cladocera</taxon>
        <taxon>Anomopoda</taxon>
        <taxon>Daphniidae</taxon>
        <taxon>Daphnia</taxon>
    </lineage>
</organism>
<dbReference type="OrthoDB" id="4062651at2759"/>
<accession>A0A8J2RNR6</accession>
<dbReference type="InterPro" id="IPR042983">
    <property type="entry name" value="PKDCC"/>
</dbReference>
<keyword evidence="1" id="KW-0472">Membrane</keyword>
<dbReference type="Gene3D" id="1.10.510.10">
    <property type="entry name" value="Transferase(Phosphotransferase) domain 1"/>
    <property type="match status" value="1"/>
</dbReference>
<name>A0A8J2RNR6_9CRUS</name>
<dbReference type="PANTHER" id="PTHR46448:SF1">
    <property type="entry name" value="PROTEIN KINASE DOMAIN-CONTAINING PROTEIN"/>
    <property type="match status" value="1"/>
</dbReference>
<dbReference type="GO" id="GO:0005524">
    <property type="term" value="F:ATP binding"/>
    <property type="evidence" value="ECO:0007669"/>
    <property type="project" value="InterPro"/>
</dbReference>
<protein>
    <recommendedName>
        <fullName evidence="2">Protein kinase domain-containing protein</fullName>
    </recommendedName>
</protein>
<dbReference type="GO" id="GO:0001501">
    <property type="term" value="P:skeletal system development"/>
    <property type="evidence" value="ECO:0007669"/>
    <property type="project" value="TreeGrafter"/>
</dbReference>
<dbReference type="Proteomes" id="UP000789390">
    <property type="component" value="Unassembled WGS sequence"/>
</dbReference>
<reference evidence="3" key="1">
    <citation type="submission" date="2021-11" db="EMBL/GenBank/DDBJ databases">
        <authorList>
            <person name="Schell T."/>
        </authorList>
    </citation>
    <scope>NUCLEOTIDE SEQUENCE</scope>
    <source>
        <strain evidence="3">M5</strain>
    </source>
</reference>
<dbReference type="InterPro" id="IPR000719">
    <property type="entry name" value="Prot_kinase_dom"/>
</dbReference>
<evidence type="ECO:0000256" key="1">
    <source>
        <dbReference type="SAM" id="Phobius"/>
    </source>
</evidence>
<comment type="caution">
    <text evidence="3">The sequence shown here is derived from an EMBL/GenBank/DDBJ whole genome shotgun (WGS) entry which is preliminary data.</text>
</comment>
<dbReference type="SUPFAM" id="SSF56112">
    <property type="entry name" value="Protein kinase-like (PK-like)"/>
    <property type="match status" value="1"/>
</dbReference>
<evidence type="ECO:0000313" key="4">
    <source>
        <dbReference type="Proteomes" id="UP000789390"/>
    </source>
</evidence>
<dbReference type="AlphaFoldDB" id="A0A8J2RNR6"/>
<dbReference type="GO" id="GO:0004715">
    <property type="term" value="F:non-membrane spanning protein tyrosine kinase activity"/>
    <property type="evidence" value="ECO:0007669"/>
    <property type="project" value="InterPro"/>
</dbReference>
<feature type="transmembrane region" description="Helical" evidence="1">
    <location>
        <begin position="12"/>
        <end position="32"/>
    </location>
</feature>
<sequence>MNAAGQWRYRMFLGLMIFYMATACIVAYALLWTTVTQYKVENISETSENQYLVPICAIKKDIFRDPYMNCDLLDHLSYEKFVANGWTKIVYSAKLDYQSIAIKTVNLRGKDMVDCSKTNSILLCHNRAVEKLVREISLLKKLKHETIIQLKHYCSKTSDSHDNLCMKYAVIATEIGEPLTNLKLLQMTWNQRRKIIQDLANLVHYAQHSPAGVLGLADLRRPQFVLVNGSMKLTDLDDIIVGEPRCATNADCSSLNITIQCISSRCEGYNSKLNIQKSFQEFGPYIFLMEGVPREKRVNLDRLRQLWQRNNVTTKQLLSDALLL</sequence>
<keyword evidence="4" id="KW-1185">Reference proteome</keyword>
<keyword evidence="1" id="KW-0812">Transmembrane</keyword>
<dbReference type="PANTHER" id="PTHR46448">
    <property type="entry name" value="PROTEIN KINASE DOMAIN-CONTAINING PROTEIN"/>
    <property type="match status" value="1"/>
</dbReference>
<dbReference type="EMBL" id="CAKKLH010000135">
    <property type="protein sequence ID" value="CAH0104382.1"/>
    <property type="molecule type" value="Genomic_DNA"/>
</dbReference>
<feature type="domain" description="Protein kinase" evidence="2">
    <location>
        <begin position="76"/>
        <end position="324"/>
    </location>
</feature>
<dbReference type="InterPro" id="IPR011009">
    <property type="entry name" value="Kinase-like_dom_sf"/>
</dbReference>
<proteinExistence type="predicted"/>
<gene>
    <name evidence="3" type="ORF">DGAL_LOCUS7279</name>
</gene>
<dbReference type="GO" id="GO:0005576">
    <property type="term" value="C:extracellular region"/>
    <property type="evidence" value="ECO:0007669"/>
    <property type="project" value="TreeGrafter"/>
</dbReference>
<evidence type="ECO:0000259" key="2">
    <source>
        <dbReference type="PROSITE" id="PS50011"/>
    </source>
</evidence>